<evidence type="ECO:0000256" key="3">
    <source>
        <dbReference type="ARBA" id="ARBA00023008"/>
    </source>
</evidence>
<dbReference type="Pfam" id="PF07732">
    <property type="entry name" value="Cu-oxidase_3"/>
    <property type="match status" value="1"/>
</dbReference>
<dbReference type="InterPro" id="IPR006311">
    <property type="entry name" value="TAT_signal"/>
</dbReference>
<feature type="domain" description="Plastocyanin-like" evidence="6">
    <location>
        <begin position="432"/>
        <end position="549"/>
    </location>
</feature>
<dbReference type="InterPro" id="IPR045087">
    <property type="entry name" value="Cu-oxidase_fam"/>
</dbReference>
<dbReference type="InterPro" id="IPR011707">
    <property type="entry name" value="Cu-oxidase-like_N"/>
</dbReference>
<evidence type="ECO:0000256" key="4">
    <source>
        <dbReference type="SAM" id="SignalP"/>
    </source>
</evidence>
<dbReference type="GO" id="GO:0016491">
    <property type="term" value="F:oxidoreductase activity"/>
    <property type="evidence" value="ECO:0007669"/>
    <property type="project" value="UniProtKB-KW"/>
</dbReference>
<dbReference type="CDD" id="cd13848">
    <property type="entry name" value="CuRO_1_CopA"/>
    <property type="match status" value="1"/>
</dbReference>
<dbReference type="PANTHER" id="PTHR11709">
    <property type="entry name" value="MULTI-COPPER OXIDASE"/>
    <property type="match status" value="1"/>
</dbReference>
<keyword evidence="2" id="KW-0560">Oxidoreductase</keyword>
<dbReference type="PROSITE" id="PS51318">
    <property type="entry name" value="TAT"/>
    <property type="match status" value="1"/>
</dbReference>
<protein>
    <submittedName>
        <fullName evidence="8">Copper resistance system multicopper oxidase</fullName>
    </submittedName>
</protein>
<gene>
    <name evidence="8" type="ORF">EOE18_12905</name>
</gene>
<dbReference type="Pfam" id="PF00394">
    <property type="entry name" value="Cu-oxidase"/>
    <property type="match status" value="1"/>
</dbReference>
<dbReference type="Proteomes" id="UP000282837">
    <property type="component" value="Unassembled WGS sequence"/>
</dbReference>
<dbReference type="Gene3D" id="2.60.40.420">
    <property type="entry name" value="Cupredoxins - blue copper proteins"/>
    <property type="match status" value="3"/>
</dbReference>
<feature type="signal peptide" evidence="4">
    <location>
        <begin position="1"/>
        <end position="28"/>
    </location>
</feature>
<evidence type="ECO:0000313" key="8">
    <source>
        <dbReference type="EMBL" id="RVU04148.1"/>
    </source>
</evidence>
<dbReference type="EMBL" id="SACO01000010">
    <property type="protein sequence ID" value="RVU04148.1"/>
    <property type="molecule type" value="Genomic_DNA"/>
</dbReference>
<organism evidence="8 9">
    <name type="scientific">Novosphingobium umbonatum</name>
    <dbReference type="NCBI Taxonomy" id="1908524"/>
    <lineage>
        <taxon>Bacteria</taxon>
        <taxon>Pseudomonadati</taxon>
        <taxon>Pseudomonadota</taxon>
        <taxon>Alphaproteobacteria</taxon>
        <taxon>Sphingomonadales</taxon>
        <taxon>Sphingomonadaceae</taxon>
        <taxon>Novosphingobium</taxon>
    </lineage>
</organism>
<dbReference type="GO" id="GO:0005507">
    <property type="term" value="F:copper ion binding"/>
    <property type="evidence" value="ECO:0007669"/>
    <property type="project" value="InterPro"/>
</dbReference>
<feature type="chain" id="PRO_5018694331" evidence="4">
    <location>
        <begin position="29"/>
        <end position="551"/>
    </location>
</feature>
<evidence type="ECO:0000259" key="7">
    <source>
        <dbReference type="Pfam" id="PF07732"/>
    </source>
</evidence>
<comment type="caution">
    <text evidence="8">The sequence shown here is derived from an EMBL/GenBank/DDBJ whole genome shotgun (WGS) entry which is preliminary data.</text>
</comment>
<dbReference type="PANTHER" id="PTHR11709:SF394">
    <property type="entry name" value="FI03373P-RELATED"/>
    <property type="match status" value="1"/>
</dbReference>
<feature type="domain" description="Plastocyanin-like" evidence="7">
    <location>
        <begin position="51"/>
        <end position="160"/>
    </location>
</feature>
<evidence type="ECO:0000313" key="9">
    <source>
        <dbReference type="Proteomes" id="UP000282837"/>
    </source>
</evidence>
<dbReference type="OrthoDB" id="9757546at2"/>
<dbReference type="CDD" id="cd13896">
    <property type="entry name" value="CuRO_3_CopA"/>
    <property type="match status" value="1"/>
</dbReference>
<dbReference type="NCBIfam" id="TIGR01480">
    <property type="entry name" value="copper_res_A"/>
    <property type="match status" value="1"/>
</dbReference>
<dbReference type="Pfam" id="PF07731">
    <property type="entry name" value="Cu-oxidase_2"/>
    <property type="match status" value="1"/>
</dbReference>
<name>A0A3S2UQ87_9SPHN</name>
<sequence>MPPMIDRRSLLRGAGGVALAGTAMPAWAKSGGLPAPQQELSGEKITLIVAEREVPIDGRMTRAVTINGSVPAPLLRLREGQDLQLTVVNQLSEPTSIHWHGLLLPFYMDGVPGVSFPGIPAGGSFTYHFPIRQSGTYWYHSHSGLQELLGAYGPIVIEPAAPAAEPMREHVIMLSDHSFTHPKRILNNLKADPGYYNRQPQTTLDLIKGRGQSLRERIEWGAMRMDPADIADVTGAVLHYLVNGHSAAQNWTGLFAAGEAVKLRFINGAGMSFFNIRIPDLPMTIHAADGEPVQPLEVDEFQIAPGETYDVVLRPENRAYTIVAESMDRSGMARATLAPAMGISAPVPPLRPRPLLTMKDMGMDHGAGGMKGMKMRDGSIAPQVKLGPGVDMISAMPMDRSGDPGIGLSGLDHRVLTYRDLVALAPNPDPRAPERELEVHLTGSMERYMWSMDGKVMSEAHEGIPMRRGERLRMTMINDTMMAHPIHLHGHYFELVTGHGDRSPRKHTAVVQPGGRLSFDLTAQDGDWAFHCHLFLHMAMGMMRVVKVRAA</sequence>
<dbReference type="InterPro" id="IPR001117">
    <property type="entry name" value="Cu-oxidase_2nd"/>
</dbReference>
<dbReference type="InterPro" id="IPR033138">
    <property type="entry name" value="Cu_oxidase_CS"/>
</dbReference>
<keyword evidence="9" id="KW-1185">Reference proteome</keyword>
<dbReference type="AlphaFoldDB" id="A0A3S2UQ87"/>
<dbReference type="InterPro" id="IPR034284">
    <property type="entry name" value="CuRO_1_CopA"/>
</dbReference>
<keyword evidence="1" id="KW-0479">Metal-binding</keyword>
<evidence type="ECO:0000256" key="2">
    <source>
        <dbReference type="ARBA" id="ARBA00023002"/>
    </source>
</evidence>
<dbReference type="PROSITE" id="PS00079">
    <property type="entry name" value="MULTICOPPER_OXIDASE1"/>
    <property type="match status" value="1"/>
</dbReference>
<dbReference type="InterPro" id="IPR034282">
    <property type="entry name" value="CuRO_2_CopA"/>
</dbReference>
<reference evidence="8 9" key="1">
    <citation type="submission" date="2019-01" db="EMBL/GenBank/DDBJ databases">
        <authorList>
            <person name="Chen W.-M."/>
        </authorList>
    </citation>
    <scope>NUCLEOTIDE SEQUENCE [LARGE SCALE GENOMIC DNA]</scope>
    <source>
        <strain evidence="8 9">FSY-9</strain>
    </source>
</reference>
<dbReference type="InterPro" id="IPR011706">
    <property type="entry name" value="Cu-oxidase_C"/>
</dbReference>
<dbReference type="InterPro" id="IPR002355">
    <property type="entry name" value="Cu_oxidase_Cu_BS"/>
</dbReference>
<evidence type="ECO:0000256" key="1">
    <source>
        <dbReference type="ARBA" id="ARBA00022723"/>
    </source>
</evidence>
<dbReference type="GO" id="GO:0042597">
    <property type="term" value="C:periplasmic space"/>
    <property type="evidence" value="ECO:0007669"/>
    <property type="project" value="InterPro"/>
</dbReference>
<dbReference type="CDD" id="cd13874">
    <property type="entry name" value="CuRO_2_CopA"/>
    <property type="match status" value="1"/>
</dbReference>
<dbReference type="PROSITE" id="PS00080">
    <property type="entry name" value="MULTICOPPER_OXIDASE2"/>
    <property type="match status" value="1"/>
</dbReference>
<dbReference type="SUPFAM" id="SSF49503">
    <property type="entry name" value="Cupredoxins"/>
    <property type="match status" value="3"/>
</dbReference>
<keyword evidence="3" id="KW-0186">Copper</keyword>
<accession>A0A3S2UQ87</accession>
<feature type="domain" description="Plastocyanin-like" evidence="5">
    <location>
        <begin position="232"/>
        <end position="335"/>
    </location>
</feature>
<keyword evidence="4" id="KW-0732">Signal</keyword>
<dbReference type="InterPro" id="IPR006376">
    <property type="entry name" value="Cu-R_CopA"/>
</dbReference>
<proteinExistence type="predicted"/>
<dbReference type="InterPro" id="IPR008972">
    <property type="entry name" value="Cupredoxin"/>
</dbReference>
<dbReference type="InterPro" id="IPR034279">
    <property type="entry name" value="CuRO_3_CopA"/>
</dbReference>
<evidence type="ECO:0000259" key="5">
    <source>
        <dbReference type="Pfam" id="PF00394"/>
    </source>
</evidence>
<evidence type="ECO:0000259" key="6">
    <source>
        <dbReference type="Pfam" id="PF07731"/>
    </source>
</evidence>